<evidence type="ECO:0000313" key="2">
    <source>
        <dbReference type="Proteomes" id="UP000414233"/>
    </source>
</evidence>
<protein>
    <submittedName>
        <fullName evidence="1">Phosphonate metabolism protein PhnM</fullName>
    </submittedName>
</protein>
<dbReference type="GO" id="GO:0019700">
    <property type="term" value="P:organic phosphonate catabolic process"/>
    <property type="evidence" value="ECO:0007669"/>
    <property type="project" value="InterPro"/>
</dbReference>
<dbReference type="InterPro" id="IPR051781">
    <property type="entry name" value="Metallo-dep_Hydrolase"/>
</dbReference>
<dbReference type="NCBIfam" id="TIGR02318">
    <property type="entry name" value="phosphono_phnM"/>
    <property type="match status" value="1"/>
</dbReference>
<name>A0A5E4WDM2_9BURK</name>
<dbReference type="Gene3D" id="3.20.20.140">
    <property type="entry name" value="Metal-dependent hydrolases"/>
    <property type="match status" value="2"/>
</dbReference>
<dbReference type="SUPFAM" id="SSF51338">
    <property type="entry name" value="Composite domain of metallo-dependent hydrolases"/>
    <property type="match status" value="1"/>
</dbReference>
<reference evidence="1 2" key="1">
    <citation type="submission" date="2019-08" db="EMBL/GenBank/DDBJ databases">
        <authorList>
            <person name="Peeters C."/>
        </authorList>
    </citation>
    <scope>NUCLEOTIDE SEQUENCE [LARGE SCALE GENOMIC DNA]</scope>
    <source>
        <strain evidence="1 2">LMG 30175</strain>
    </source>
</reference>
<dbReference type="InterPro" id="IPR012696">
    <property type="entry name" value="PhnM"/>
</dbReference>
<organism evidence="1 2">
    <name type="scientific">Pandoraea terrae</name>
    <dbReference type="NCBI Taxonomy" id="1537710"/>
    <lineage>
        <taxon>Bacteria</taxon>
        <taxon>Pseudomonadati</taxon>
        <taxon>Pseudomonadota</taxon>
        <taxon>Betaproteobacteria</taxon>
        <taxon>Burkholderiales</taxon>
        <taxon>Burkholderiaceae</taxon>
        <taxon>Pandoraea</taxon>
    </lineage>
</organism>
<dbReference type="Proteomes" id="UP000414233">
    <property type="component" value="Unassembled WGS sequence"/>
</dbReference>
<evidence type="ECO:0000313" key="1">
    <source>
        <dbReference type="EMBL" id="VVE22698.1"/>
    </source>
</evidence>
<dbReference type="AlphaFoldDB" id="A0A5E4WDM2"/>
<accession>A0A5E4WDM2</accession>
<proteinExistence type="predicted"/>
<dbReference type="InterPro" id="IPR011059">
    <property type="entry name" value="Metal-dep_hydrolase_composite"/>
</dbReference>
<dbReference type="Gene3D" id="2.30.40.10">
    <property type="entry name" value="Urease, subunit C, domain 1"/>
    <property type="match status" value="1"/>
</dbReference>
<dbReference type="InterPro" id="IPR032466">
    <property type="entry name" value="Metal_Hydrolase"/>
</dbReference>
<dbReference type="GO" id="GO:0016810">
    <property type="term" value="F:hydrolase activity, acting on carbon-nitrogen (but not peptide) bonds"/>
    <property type="evidence" value="ECO:0007669"/>
    <property type="project" value="InterPro"/>
</dbReference>
<dbReference type="NCBIfam" id="NF011987">
    <property type="entry name" value="PRK15446.2-3"/>
    <property type="match status" value="1"/>
</dbReference>
<gene>
    <name evidence="1" type="ORF">PTE30175_03143</name>
</gene>
<dbReference type="NCBIfam" id="NF011990">
    <property type="entry name" value="PRK15446.2-6"/>
    <property type="match status" value="1"/>
</dbReference>
<dbReference type="NCBIfam" id="NF011984">
    <property type="entry name" value="PRK15446.1-5"/>
    <property type="match status" value="1"/>
</dbReference>
<dbReference type="PIRSF" id="PIRSF038971">
    <property type="entry name" value="PhnM"/>
    <property type="match status" value="1"/>
</dbReference>
<dbReference type="PANTHER" id="PTHR43135">
    <property type="entry name" value="ALPHA-D-RIBOSE 1-METHYLPHOSPHONATE 5-TRIPHOSPHATE DIPHOSPHATASE"/>
    <property type="match status" value="1"/>
</dbReference>
<dbReference type="CDD" id="cd01306">
    <property type="entry name" value="PhnM"/>
    <property type="match status" value="1"/>
</dbReference>
<keyword evidence="2" id="KW-1185">Reference proteome</keyword>
<dbReference type="PANTHER" id="PTHR43135:SF3">
    <property type="entry name" value="ALPHA-D-RIBOSE 1-METHYLPHOSPHONATE 5-TRIPHOSPHATE DIPHOSPHATASE"/>
    <property type="match status" value="1"/>
</dbReference>
<dbReference type="EMBL" id="CABPRZ010000012">
    <property type="protein sequence ID" value="VVE22698.1"/>
    <property type="molecule type" value="Genomic_DNA"/>
</dbReference>
<dbReference type="SUPFAM" id="SSF51556">
    <property type="entry name" value="Metallo-dependent hydrolases"/>
    <property type="match status" value="1"/>
</dbReference>
<sequence>MKTSMLIKNARIVTPEATFTGVVQVRDGHIHAVQRGTTSAPEAQDWEGDYLLPGLVELHTDNLEKHLAPRPGVLWNTQAAFVIHDAQVAAAGITTVFDALSIGERESAGLRSRALQTECADTLQASADAGLLRADHFLHLRCEVATHDAVDAFEQMSDHPLLRLVSVMDHTPGQRQWQDPAQFRKYQERHGAWTEEKWHATYAAMIEQQEKYAHAHRREIVAMSHARGLPLASHDDTSLEHVEEAVRDGVAMAEFPTTMMAARAARDKAIAVIMGAPNIVRGGSHSGNIAAGELARENLLDILSSDYVPASLLQAAFQLHTDIGWDLSRAVNTVSWAPAKSVGLDDRGGIMPGLRADMVRVTLKPNLPPVPRATFLAGARIA</sequence>